<keyword evidence="8" id="KW-0443">Lipid metabolism</keyword>
<evidence type="ECO:0000256" key="7">
    <source>
        <dbReference type="ARBA" id="ARBA00022989"/>
    </source>
</evidence>
<dbReference type="PANTHER" id="PTHR23063">
    <property type="entry name" value="PHOSPHOLIPID ACYLTRANSFERASE"/>
    <property type="match status" value="1"/>
</dbReference>
<sequence length="393" mass="44891">MANFEGFSRGDSALCGCLLFCLLAYMAFCAVLALRSLKRIKPYTNWEVLTEEERKKFAGYERNDRHRLSYVRTGLGGFFLLPWRMIVAFSLLISNGVTGWLLFRFLGAGGDTAPARERLVRKLIGYVAHLHCRFLFCVMGVYRIQEVYLGSRQDPTKRPIDQPRILVSNHVSCLDIPYFIRACCAAFVAKKSLSAAPFIGIAANSLECIYVDRESAQDRQVSLLRLALEKIRKRQLECCKDPEKNPLVIFPEGTTTNGRGLLQFRRGGFSLFCRVQPVVLVYRSSYIDLGFDMLPSFDWMVLTLSSPGLSTLDVYWLEPIDPPPAEKFQTDEERANAFADIVRNRMWEELKKRNPLTPQIAGPCPTWWIGSVSVRREIVQTLMERQGLCWKTE</sequence>
<keyword evidence="12 15" id="KW-0012">Acyltransferase</keyword>
<evidence type="ECO:0000256" key="11">
    <source>
        <dbReference type="ARBA" id="ARBA00023264"/>
    </source>
</evidence>
<keyword evidence="4" id="KW-0444">Lipid biosynthesis</keyword>
<dbReference type="EMBL" id="LN714485">
    <property type="protein sequence ID" value="CEL69140.1"/>
    <property type="molecule type" value="Genomic_DNA"/>
</dbReference>
<evidence type="ECO:0000256" key="1">
    <source>
        <dbReference type="ARBA" id="ARBA00004370"/>
    </source>
</evidence>
<feature type="transmembrane region" description="Helical" evidence="13">
    <location>
        <begin position="123"/>
        <end position="142"/>
    </location>
</feature>
<organism evidence="15">
    <name type="scientific">Neospora caninum (strain Liverpool)</name>
    <dbReference type="NCBI Taxonomy" id="572307"/>
    <lineage>
        <taxon>Eukaryota</taxon>
        <taxon>Sar</taxon>
        <taxon>Alveolata</taxon>
        <taxon>Apicomplexa</taxon>
        <taxon>Conoidasida</taxon>
        <taxon>Coccidia</taxon>
        <taxon>Eucoccidiorida</taxon>
        <taxon>Eimeriorina</taxon>
        <taxon>Sarcocystidae</taxon>
        <taxon>Neospora</taxon>
    </lineage>
</organism>
<dbReference type="GO" id="GO:0008654">
    <property type="term" value="P:phospholipid biosynthetic process"/>
    <property type="evidence" value="ECO:0007669"/>
    <property type="project" value="UniProtKB-KW"/>
</dbReference>
<dbReference type="AlphaFoldDB" id="A0A0F7UKV5"/>
<dbReference type="CDD" id="cd07991">
    <property type="entry name" value="LPLAT_LPCAT1-like"/>
    <property type="match status" value="1"/>
</dbReference>
<proteinExistence type="inferred from homology"/>
<evidence type="ECO:0000256" key="13">
    <source>
        <dbReference type="SAM" id="Phobius"/>
    </source>
</evidence>
<evidence type="ECO:0000259" key="14">
    <source>
        <dbReference type="SMART" id="SM00563"/>
    </source>
</evidence>
<feature type="transmembrane region" description="Helical" evidence="13">
    <location>
        <begin position="12"/>
        <end position="34"/>
    </location>
</feature>
<evidence type="ECO:0000256" key="8">
    <source>
        <dbReference type="ARBA" id="ARBA00023098"/>
    </source>
</evidence>
<dbReference type="InterPro" id="IPR002123">
    <property type="entry name" value="Plipid/glycerol_acylTrfase"/>
</dbReference>
<dbReference type="PANTHER" id="PTHR23063:SF52">
    <property type="entry name" value="LYSOPHOSPHATIDYLCHOLINE ACYLTRANSFERASE"/>
    <property type="match status" value="1"/>
</dbReference>
<evidence type="ECO:0000256" key="10">
    <source>
        <dbReference type="ARBA" id="ARBA00023209"/>
    </source>
</evidence>
<evidence type="ECO:0000256" key="12">
    <source>
        <dbReference type="ARBA" id="ARBA00023315"/>
    </source>
</evidence>
<dbReference type="Pfam" id="PF01553">
    <property type="entry name" value="Acyltransferase"/>
    <property type="match status" value="1"/>
</dbReference>
<reference evidence="15" key="1">
    <citation type="journal article" date="2015" name="PLoS ONE">
        <title>Comprehensive Evaluation of Toxoplasma gondii VEG and Neospora caninum LIV Genomes with Tachyzoite Stage Transcriptome and Proteome Defines Novel Transcript Features.</title>
        <authorList>
            <person name="Ramaprasad A."/>
            <person name="Mourier T."/>
            <person name="Naeem R."/>
            <person name="Malas T.B."/>
            <person name="Moussa E."/>
            <person name="Panigrahi A."/>
            <person name="Vermont S.J."/>
            <person name="Otto T.D."/>
            <person name="Wastling J."/>
            <person name="Pain A."/>
        </authorList>
    </citation>
    <scope>NUCLEOTIDE SEQUENCE</scope>
    <source>
        <strain evidence="15">Liverpool</strain>
    </source>
</reference>
<comment type="pathway">
    <text evidence="2">Lipid metabolism.</text>
</comment>
<dbReference type="GO" id="GO:0008374">
    <property type="term" value="F:O-acyltransferase activity"/>
    <property type="evidence" value="ECO:0007669"/>
    <property type="project" value="InterPro"/>
</dbReference>
<name>A0A0F7UKV5_NEOCL</name>
<gene>
    <name evidence="15" type="ORF">BN1204_048600</name>
</gene>
<keyword evidence="9 13" id="KW-0472">Membrane</keyword>
<keyword evidence="6 13" id="KW-0812">Transmembrane</keyword>
<dbReference type="SMART" id="SM00563">
    <property type="entry name" value="PlsC"/>
    <property type="match status" value="1"/>
</dbReference>
<comment type="subcellular location">
    <subcellularLocation>
        <location evidence="1">Membrane</location>
    </subcellularLocation>
</comment>
<dbReference type="InterPro" id="IPR045252">
    <property type="entry name" value="LPCAT1-like"/>
</dbReference>
<feature type="domain" description="Phospholipid/glycerol acyltransferase" evidence="14">
    <location>
        <begin position="164"/>
        <end position="283"/>
    </location>
</feature>
<evidence type="ECO:0000313" key="15">
    <source>
        <dbReference type="EMBL" id="CEL69140.1"/>
    </source>
</evidence>
<protein>
    <submittedName>
        <fullName evidence="15">1-acyl-sn-glycerol-3-phosphate acyltransferase alpha</fullName>
    </submittedName>
</protein>
<evidence type="ECO:0000256" key="9">
    <source>
        <dbReference type="ARBA" id="ARBA00023136"/>
    </source>
</evidence>
<accession>A0A0F7UKV5</accession>
<keyword evidence="5 15" id="KW-0808">Transferase</keyword>
<evidence type="ECO:0000256" key="2">
    <source>
        <dbReference type="ARBA" id="ARBA00005189"/>
    </source>
</evidence>
<keyword evidence="7 13" id="KW-1133">Transmembrane helix</keyword>
<dbReference type="SUPFAM" id="SSF69593">
    <property type="entry name" value="Glycerol-3-phosphate (1)-acyltransferase"/>
    <property type="match status" value="1"/>
</dbReference>
<dbReference type="GO" id="GO:0016020">
    <property type="term" value="C:membrane"/>
    <property type="evidence" value="ECO:0007669"/>
    <property type="project" value="UniProtKB-SubCell"/>
</dbReference>
<feature type="transmembrane region" description="Helical" evidence="13">
    <location>
        <begin position="75"/>
        <end position="103"/>
    </location>
</feature>
<keyword evidence="11" id="KW-1208">Phospholipid metabolism</keyword>
<evidence type="ECO:0000256" key="4">
    <source>
        <dbReference type="ARBA" id="ARBA00022516"/>
    </source>
</evidence>
<evidence type="ECO:0000256" key="5">
    <source>
        <dbReference type="ARBA" id="ARBA00022679"/>
    </source>
</evidence>
<keyword evidence="10" id="KW-0594">Phospholipid biosynthesis</keyword>
<evidence type="ECO:0000256" key="6">
    <source>
        <dbReference type="ARBA" id="ARBA00022692"/>
    </source>
</evidence>
<evidence type="ECO:0000256" key="3">
    <source>
        <dbReference type="ARBA" id="ARBA00008655"/>
    </source>
</evidence>
<comment type="similarity">
    <text evidence="3">Belongs to the 1-acyl-sn-glycerol-3-phosphate acyltransferase family.</text>
</comment>